<evidence type="ECO:0000313" key="4">
    <source>
        <dbReference type="Proteomes" id="UP000183945"/>
    </source>
</evidence>
<dbReference type="Proteomes" id="UP000183945">
    <property type="component" value="Unassembled WGS sequence"/>
</dbReference>
<evidence type="ECO:0000256" key="2">
    <source>
        <dbReference type="SAM" id="Phobius"/>
    </source>
</evidence>
<dbReference type="OrthoDB" id="9835904at2"/>
<dbReference type="AlphaFoldDB" id="A0A1M5JM31"/>
<dbReference type="RefSeq" id="WP_072880738.1">
    <property type="nucleotide sequence ID" value="NZ_FQVT01000011.1"/>
</dbReference>
<gene>
    <name evidence="3" type="ORF">SAMN05444483_11173</name>
</gene>
<reference evidence="4" key="1">
    <citation type="submission" date="2016-11" db="EMBL/GenBank/DDBJ databases">
        <authorList>
            <person name="Varghese N."/>
            <person name="Submissions S."/>
        </authorList>
    </citation>
    <scope>NUCLEOTIDE SEQUENCE [LARGE SCALE GENOMIC DNA]</scope>
    <source>
        <strain evidence="4">DSM 24579</strain>
    </source>
</reference>
<sequence>MAKEDIITKTIEISEAYDNMASKIFENAKLLLKKGVISYKEYKQMMDNYYLPLMNYSSKILIDHSNLIIDGMEEYINKIKNATEELRTVSKKLKKSEEIFSGIIYLLASAASVATFTLAPSRISFSAAFNTLSTSIEKLKALTKKENT</sequence>
<name>A0A1M5JM31_SALEC</name>
<evidence type="ECO:0000313" key="3">
    <source>
        <dbReference type="EMBL" id="SHG41455.1"/>
    </source>
</evidence>
<proteinExistence type="predicted"/>
<dbReference type="EMBL" id="FQVT01000011">
    <property type="protein sequence ID" value="SHG41455.1"/>
    <property type="molecule type" value="Genomic_DNA"/>
</dbReference>
<keyword evidence="4" id="KW-1185">Reference proteome</keyword>
<keyword evidence="1" id="KW-0175">Coiled coil</keyword>
<feature type="transmembrane region" description="Helical" evidence="2">
    <location>
        <begin position="99"/>
        <end position="119"/>
    </location>
</feature>
<keyword evidence="2" id="KW-1133">Transmembrane helix</keyword>
<organism evidence="3 4">
    <name type="scientific">Salegentibacter echinorum</name>
    <dbReference type="NCBI Taxonomy" id="1073325"/>
    <lineage>
        <taxon>Bacteria</taxon>
        <taxon>Pseudomonadati</taxon>
        <taxon>Bacteroidota</taxon>
        <taxon>Flavobacteriia</taxon>
        <taxon>Flavobacteriales</taxon>
        <taxon>Flavobacteriaceae</taxon>
        <taxon>Salegentibacter</taxon>
    </lineage>
</organism>
<keyword evidence="2" id="KW-0812">Transmembrane</keyword>
<keyword evidence="2" id="KW-0472">Membrane</keyword>
<evidence type="ECO:0000256" key="1">
    <source>
        <dbReference type="SAM" id="Coils"/>
    </source>
</evidence>
<feature type="coiled-coil region" evidence="1">
    <location>
        <begin position="72"/>
        <end position="99"/>
    </location>
</feature>
<accession>A0A1M5JM31</accession>
<dbReference type="STRING" id="1073325.SAMN05444483_11173"/>
<protein>
    <submittedName>
        <fullName evidence="3">Uncharacterized protein</fullName>
    </submittedName>
</protein>